<gene>
    <name evidence="1" type="ORF">CHR53_13560</name>
</gene>
<organism evidence="1 2">
    <name type="scientific">Neobacillus mesonae</name>
    <dbReference type="NCBI Taxonomy" id="1193713"/>
    <lineage>
        <taxon>Bacteria</taxon>
        <taxon>Bacillati</taxon>
        <taxon>Bacillota</taxon>
        <taxon>Bacilli</taxon>
        <taxon>Bacillales</taxon>
        <taxon>Bacillaceae</taxon>
        <taxon>Neobacillus</taxon>
    </lineage>
</organism>
<dbReference type="STRING" id="1193713.GCA_001636315_05150"/>
<protein>
    <submittedName>
        <fullName evidence="1">RocC</fullName>
    </submittedName>
</protein>
<dbReference type="RefSeq" id="WP_127486944.1">
    <property type="nucleotide sequence ID" value="NZ_CP022572.1"/>
</dbReference>
<dbReference type="AlphaFoldDB" id="A0A3T0HZ18"/>
<reference evidence="1 2" key="1">
    <citation type="submission" date="2017-07" db="EMBL/GenBank/DDBJ databases">
        <title>The complete genome sequence of Bacillus mesonae strain H20-5, an efficient strain improving plant abiotic stress resistance.</title>
        <authorList>
            <person name="Kim S.Y."/>
            <person name="Song H."/>
            <person name="Sang M.K."/>
            <person name="Weon H.-Y."/>
            <person name="Song J."/>
        </authorList>
    </citation>
    <scope>NUCLEOTIDE SEQUENCE [LARGE SCALE GENOMIC DNA]</scope>
    <source>
        <strain evidence="1 2">H20-5</strain>
    </source>
</reference>
<evidence type="ECO:0000313" key="1">
    <source>
        <dbReference type="EMBL" id="AZU62228.1"/>
    </source>
</evidence>
<dbReference type="Proteomes" id="UP000282892">
    <property type="component" value="Chromosome"/>
</dbReference>
<dbReference type="Pfam" id="PF08905">
    <property type="entry name" value="DUF1850"/>
    <property type="match status" value="1"/>
</dbReference>
<accession>A0A3T0HZ18</accession>
<dbReference type="InterPro" id="IPR015001">
    <property type="entry name" value="DUF1850"/>
</dbReference>
<sequence length="174" mass="20413">MKKSTLIITLCSVLFVLSVVFAFIPLRQALVIEPRDPTLRLAYIPMKEEAYFKIKYTHSIHLTDVVESYKILPDRKIQQYELMYEDFSIGMPSDSEDGETFVQENGKYYIKNMKRIFPSFYIRIGQVRANHRLIYHKREYPLAKIIKPGASVKIEVRKLSFVQQLKGVNILESF</sequence>
<dbReference type="OrthoDB" id="4304at2"/>
<keyword evidence="2" id="KW-1185">Reference proteome</keyword>
<evidence type="ECO:0000313" key="2">
    <source>
        <dbReference type="Proteomes" id="UP000282892"/>
    </source>
</evidence>
<name>A0A3T0HZ18_9BACI</name>
<dbReference type="EMBL" id="CP022572">
    <property type="protein sequence ID" value="AZU62228.1"/>
    <property type="molecule type" value="Genomic_DNA"/>
</dbReference>
<dbReference type="KEGG" id="nmk:CHR53_13560"/>
<proteinExistence type="predicted"/>